<evidence type="ECO:0000313" key="14">
    <source>
        <dbReference type="Proteomes" id="UP001239445"/>
    </source>
</evidence>
<dbReference type="InterPro" id="IPR000719">
    <property type="entry name" value="Prot_kinase_dom"/>
</dbReference>
<keyword evidence="4 9" id="KW-0547">Nucleotide-binding</keyword>
<feature type="binding site" evidence="9">
    <location>
        <position position="91"/>
    </location>
    <ligand>
        <name>ATP</name>
        <dbReference type="ChEBI" id="CHEBI:30616"/>
    </ligand>
</feature>
<organism evidence="13 14">
    <name type="scientific">Echria macrotheca</name>
    <dbReference type="NCBI Taxonomy" id="438768"/>
    <lineage>
        <taxon>Eukaryota</taxon>
        <taxon>Fungi</taxon>
        <taxon>Dikarya</taxon>
        <taxon>Ascomycota</taxon>
        <taxon>Pezizomycotina</taxon>
        <taxon>Sordariomycetes</taxon>
        <taxon>Sordariomycetidae</taxon>
        <taxon>Sordariales</taxon>
        <taxon>Schizotheciaceae</taxon>
        <taxon>Echria</taxon>
    </lineage>
</organism>
<feature type="region of interest" description="Disordered" evidence="11">
    <location>
        <begin position="1"/>
        <end position="36"/>
    </location>
</feature>
<evidence type="ECO:0000256" key="9">
    <source>
        <dbReference type="PROSITE-ProRule" id="PRU10141"/>
    </source>
</evidence>
<comment type="catalytic activity">
    <reaction evidence="8">
        <text>L-seryl-[protein] + ATP = O-phospho-L-seryl-[protein] + ADP + H(+)</text>
        <dbReference type="Rhea" id="RHEA:17989"/>
        <dbReference type="Rhea" id="RHEA-COMP:9863"/>
        <dbReference type="Rhea" id="RHEA-COMP:11604"/>
        <dbReference type="ChEBI" id="CHEBI:15378"/>
        <dbReference type="ChEBI" id="CHEBI:29999"/>
        <dbReference type="ChEBI" id="CHEBI:30616"/>
        <dbReference type="ChEBI" id="CHEBI:83421"/>
        <dbReference type="ChEBI" id="CHEBI:456216"/>
        <dbReference type="EC" id="2.7.11.1"/>
    </reaction>
</comment>
<dbReference type="PROSITE" id="PS00108">
    <property type="entry name" value="PROTEIN_KINASE_ST"/>
    <property type="match status" value="1"/>
</dbReference>
<dbReference type="SMART" id="SM00220">
    <property type="entry name" value="S_TKc"/>
    <property type="match status" value="1"/>
</dbReference>
<evidence type="ECO:0000256" key="10">
    <source>
        <dbReference type="RuleBase" id="RU000304"/>
    </source>
</evidence>
<dbReference type="GO" id="GO:0050684">
    <property type="term" value="P:regulation of mRNA processing"/>
    <property type="evidence" value="ECO:0007669"/>
    <property type="project" value="TreeGrafter"/>
</dbReference>
<keyword evidence="3" id="KW-0808">Transferase</keyword>
<dbReference type="Gene3D" id="3.30.200.20">
    <property type="entry name" value="Phosphorylase Kinase, domain 1"/>
    <property type="match status" value="1"/>
</dbReference>
<dbReference type="GO" id="GO:0000245">
    <property type="term" value="P:spliceosomal complex assembly"/>
    <property type="evidence" value="ECO:0007669"/>
    <property type="project" value="TreeGrafter"/>
</dbReference>
<dbReference type="Pfam" id="PF00069">
    <property type="entry name" value="Pkinase"/>
    <property type="match status" value="2"/>
</dbReference>
<dbReference type="InterPro" id="IPR017441">
    <property type="entry name" value="Protein_kinase_ATP_BS"/>
</dbReference>
<keyword evidence="14" id="KW-1185">Reference proteome</keyword>
<dbReference type="GO" id="GO:0005524">
    <property type="term" value="F:ATP binding"/>
    <property type="evidence" value="ECO:0007669"/>
    <property type="project" value="UniProtKB-UniRule"/>
</dbReference>
<dbReference type="SUPFAM" id="SSF56112">
    <property type="entry name" value="Protein kinase-like (PK-like)"/>
    <property type="match status" value="1"/>
</dbReference>
<dbReference type="Gene3D" id="1.10.510.10">
    <property type="entry name" value="Transferase(Phosphotransferase) domain 1"/>
    <property type="match status" value="1"/>
</dbReference>
<evidence type="ECO:0000256" key="2">
    <source>
        <dbReference type="ARBA" id="ARBA00022527"/>
    </source>
</evidence>
<feature type="domain" description="Protein kinase" evidence="12">
    <location>
        <begin position="57"/>
        <end position="415"/>
    </location>
</feature>
<dbReference type="AlphaFoldDB" id="A0AAJ0BAM6"/>
<evidence type="ECO:0000256" key="4">
    <source>
        <dbReference type="ARBA" id="ARBA00022741"/>
    </source>
</evidence>
<dbReference type="InterPro" id="IPR051334">
    <property type="entry name" value="SRPK"/>
</dbReference>
<comment type="similarity">
    <text evidence="10">Belongs to the protein kinase superfamily.</text>
</comment>
<dbReference type="InterPro" id="IPR011009">
    <property type="entry name" value="Kinase-like_dom_sf"/>
</dbReference>
<dbReference type="PANTHER" id="PTHR47634">
    <property type="entry name" value="PROTEIN KINASE DOMAIN-CONTAINING PROTEIN-RELATED"/>
    <property type="match status" value="1"/>
</dbReference>
<evidence type="ECO:0000256" key="6">
    <source>
        <dbReference type="ARBA" id="ARBA00022840"/>
    </source>
</evidence>
<dbReference type="EC" id="2.7.11.1" evidence="1"/>
<comment type="catalytic activity">
    <reaction evidence="7">
        <text>L-threonyl-[protein] + ATP = O-phospho-L-threonyl-[protein] + ADP + H(+)</text>
        <dbReference type="Rhea" id="RHEA:46608"/>
        <dbReference type="Rhea" id="RHEA-COMP:11060"/>
        <dbReference type="Rhea" id="RHEA-COMP:11605"/>
        <dbReference type="ChEBI" id="CHEBI:15378"/>
        <dbReference type="ChEBI" id="CHEBI:30013"/>
        <dbReference type="ChEBI" id="CHEBI:30616"/>
        <dbReference type="ChEBI" id="CHEBI:61977"/>
        <dbReference type="ChEBI" id="CHEBI:456216"/>
        <dbReference type="EC" id="2.7.11.1"/>
    </reaction>
</comment>
<dbReference type="PROSITE" id="PS50011">
    <property type="entry name" value="PROTEIN_KINASE_DOM"/>
    <property type="match status" value="1"/>
</dbReference>
<dbReference type="EMBL" id="MU839838">
    <property type="protein sequence ID" value="KAK1753232.1"/>
    <property type="molecule type" value="Genomic_DNA"/>
</dbReference>
<dbReference type="Proteomes" id="UP001239445">
    <property type="component" value="Unassembled WGS sequence"/>
</dbReference>
<sequence length="424" mass="48517">MASEQSEAVVTPRTGDDRQPHAANIDSGSDGVEEGRNAYHPGGFHPVYIGDVYGGKYEVVNKIGYGRYSTVWLVKDISKASDDEDRYRALKVLSAECYGQDTPIFEREILRHLRDGDRTLAGYKFVCHLVDDFEHVGPNGTHVCLVFELMGETLRSFGLWFRECMVPTTVMRKFSWQLVVALDFAHESGVIHTDIKPDNIFVKFLDKSRIESEYLVKQVIPQQDRTEAQYTPIPSSTLRGYYFDPKRFNELNIALGDWGVSSWTTKHLTENIQPVALRAPEVLIKAPWDAKADFWNLGAVLFEVYRAIRLFDGRVPPDNHYELREHLAEIVDVFGPFPRDLLDKGDPEIVKSMFNEEGKVDTEDPLDRPLLESDVFLPDLDPETREVFASFLRFMMRINPAERPTPDELVEHPWLTPKRVLKGP</sequence>
<dbReference type="PROSITE" id="PS00107">
    <property type="entry name" value="PROTEIN_KINASE_ATP"/>
    <property type="match status" value="1"/>
</dbReference>
<dbReference type="InterPro" id="IPR008271">
    <property type="entry name" value="Ser/Thr_kinase_AS"/>
</dbReference>
<evidence type="ECO:0000256" key="11">
    <source>
        <dbReference type="SAM" id="MobiDB-lite"/>
    </source>
</evidence>
<proteinExistence type="inferred from homology"/>
<evidence type="ECO:0000256" key="1">
    <source>
        <dbReference type="ARBA" id="ARBA00012513"/>
    </source>
</evidence>
<keyword evidence="6 9" id="KW-0067">ATP-binding</keyword>
<evidence type="ECO:0000256" key="3">
    <source>
        <dbReference type="ARBA" id="ARBA00022679"/>
    </source>
</evidence>
<evidence type="ECO:0000313" key="13">
    <source>
        <dbReference type="EMBL" id="KAK1753232.1"/>
    </source>
</evidence>
<evidence type="ECO:0000256" key="8">
    <source>
        <dbReference type="ARBA" id="ARBA00048679"/>
    </source>
</evidence>
<name>A0AAJ0BAM6_9PEZI</name>
<dbReference type="PANTHER" id="PTHR47634:SF9">
    <property type="entry name" value="PROTEIN KINASE DOMAIN-CONTAINING PROTEIN-RELATED"/>
    <property type="match status" value="1"/>
</dbReference>
<protein>
    <recommendedName>
        <fullName evidence="1">non-specific serine/threonine protein kinase</fullName>
        <ecNumber evidence="1">2.7.11.1</ecNumber>
    </recommendedName>
</protein>
<reference evidence="13" key="1">
    <citation type="submission" date="2023-06" db="EMBL/GenBank/DDBJ databases">
        <title>Genome-scale phylogeny and comparative genomics of the fungal order Sordariales.</title>
        <authorList>
            <consortium name="Lawrence Berkeley National Laboratory"/>
            <person name="Hensen N."/>
            <person name="Bonometti L."/>
            <person name="Westerberg I."/>
            <person name="Brannstrom I.O."/>
            <person name="Guillou S."/>
            <person name="Cros-Aarteil S."/>
            <person name="Calhoun S."/>
            <person name="Haridas S."/>
            <person name="Kuo A."/>
            <person name="Mondo S."/>
            <person name="Pangilinan J."/>
            <person name="Riley R."/>
            <person name="Labutti K."/>
            <person name="Andreopoulos B."/>
            <person name="Lipzen A."/>
            <person name="Chen C."/>
            <person name="Yanf M."/>
            <person name="Daum C."/>
            <person name="Ng V."/>
            <person name="Clum A."/>
            <person name="Steindorff A."/>
            <person name="Ohm R."/>
            <person name="Martin F."/>
            <person name="Silar P."/>
            <person name="Natvig D."/>
            <person name="Lalanne C."/>
            <person name="Gautier V."/>
            <person name="Ament-Velasquez S.L."/>
            <person name="Kruys A."/>
            <person name="Hutchinson M.I."/>
            <person name="Powell A.J."/>
            <person name="Barry K."/>
            <person name="Miller A.N."/>
            <person name="Grigoriev I.V."/>
            <person name="Debuchy R."/>
            <person name="Gladieux P."/>
            <person name="Thoren M.H."/>
            <person name="Johannesson H."/>
        </authorList>
    </citation>
    <scope>NUCLEOTIDE SEQUENCE</scope>
    <source>
        <strain evidence="13">PSN4</strain>
    </source>
</reference>
<evidence type="ECO:0000256" key="5">
    <source>
        <dbReference type="ARBA" id="ARBA00022777"/>
    </source>
</evidence>
<evidence type="ECO:0000259" key="12">
    <source>
        <dbReference type="PROSITE" id="PS50011"/>
    </source>
</evidence>
<gene>
    <name evidence="13" type="ORF">QBC47DRAFT_453806</name>
</gene>
<keyword evidence="5 13" id="KW-0418">Kinase</keyword>
<dbReference type="GO" id="GO:0004674">
    <property type="term" value="F:protein serine/threonine kinase activity"/>
    <property type="evidence" value="ECO:0007669"/>
    <property type="project" value="UniProtKB-KW"/>
</dbReference>
<accession>A0AAJ0BAM6</accession>
<evidence type="ECO:0000256" key="7">
    <source>
        <dbReference type="ARBA" id="ARBA00047899"/>
    </source>
</evidence>
<comment type="caution">
    <text evidence="13">The sequence shown here is derived from an EMBL/GenBank/DDBJ whole genome shotgun (WGS) entry which is preliminary data.</text>
</comment>
<keyword evidence="2 10" id="KW-0723">Serine/threonine-protein kinase</keyword>